<evidence type="ECO:0000256" key="1">
    <source>
        <dbReference type="ARBA" id="ARBA00004370"/>
    </source>
</evidence>
<comment type="subcellular location">
    <subcellularLocation>
        <location evidence="1">Membrane</location>
    </subcellularLocation>
</comment>
<dbReference type="GO" id="GO:0016020">
    <property type="term" value="C:membrane"/>
    <property type="evidence" value="ECO:0007669"/>
    <property type="project" value="UniProtKB-SubCell"/>
</dbReference>
<evidence type="ECO:0000256" key="5">
    <source>
        <dbReference type="ARBA" id="ARBA00023136"/>
    </source>
</evidence>
<organism evidence="8 9">
    <name type="scientific">Hydrotalea sandarakina</name>
    <dbReference type="NCBI Taxonomy" id="1004304"/>
    <lineage>
        <taxon>Bacteria</taxon>
        <taxon>Pseudomonadati</taxon>
        <taxon>Bacteroidota</taxon>
        <taxon>Chitinophagia</taxon>
        <taxon>Chitinophagales</taxon>
        <taxon>Chitinophagaceae</taxon>
        <taxon>Hydrotalea</taxon>
    </lineage>
</organism>
<comment type="caution">
    <text evidence="8">The sequence shown here is derived from an EMBL/GenBank/DDBJ whole genome shotgun (WGS) entry which is preliminary data.</text>
</comment>
<keyword evidence="5 6" id="KW-0472">Membrane</keyword>
<reference evidence="8 9" key="1">
    <citation type="submission" date="2018-06" db="EMBL/GenBank/DDBJ databases">
        <title>Genomic Encyclopedia of Archaeal and Bacterial Type Strains, Phase II (KMG-II): from individual species to whole genera.</title>
        <authorList>
            <person name="Goeker M."/>
        </authorList>
    </citation>
    <scope>NUCLEOTIDE SEQUENCE [LARGE SCALE GENOMIC DNA]</scope>
    <source>
        <strain evidence="8 9">DSM 23241</strain>
    </source>
</reference>
<evidence type="ECO:0000313" key="8">
    <source>
        <dbReference type="EMBL" id="PZX65652.1"/>
    </source>
</evidence>
<keyword evidence="9" id="KW-1185">Reference proteome</keyword>
<feature type="signal peptide" evidence="7">
    <location>
        <begin position="1"/>
        <end position="23"/>
    </location>
</feature>
<keyword evidence="4 6" id="KW-1133">Transmembrane helix</keyword>
<comment type="similarity">
    <text evidence="2">Belongs to the UPF0057 (PMP3) family.</text>
</comment>
<name>A0A2W7TRD0_9BACT</name>
<sequence>MMRKLLGLLPLFYLLLLPAITQAASLPMLPGKNAADSAGKGGATLNSAVLKNALAEFKSLSRKEKKFRIKESKALLKEYKAQKKAGTSTDTNTLLLVILAILLPPLAVYLHENAINTKFWIDLLLTLLFFLPGIIYALIVILGG</sequence>
<dbReference type="PANTHER" id="PTHR21659">
    <property type="entry name" value="HYDROPHOBIC PROTEIN RCI2 LOW TEMPERATURE AND SALT RESPONSIVE PROTEIN LTI6 -RELATED"/>
    <property type="match status" value="1"/>
</dbReference>
<dbReference type="EMBL" id="QKZV01000001">
    <property type="protein sequence ID" value="PZX65652.1"/>
    <property type="molecule type" value="Genomic_DNA"/>
</dbReference>
<dbReference type="AlphaFoldDB" id="A0A2W7TRD0"/>
<evidence type="ECO:0000256" key="4">
    <source>
        <dbReference type="ARBA" id="ARBA00022989"/>
    </source>
</evidence>
<feature type="transmembrane region" description="Helical" evidence="6">
    <location>
        <begin position="93"/>
        <end position="111"/>
    </location>
</feature>
<accession>A0A2W7TRD0</accession>
<evidence type="ECO:0000256" key="3">
    <source>
        <dbReference type="ARBA" id="ARBA00022692"/>
    </source>
</evidence>
<feature type="chain" id="PRO_5016103841" evidence="7">
    <location>
        <begin position="24"/>
        <end position="144"/>
    </location>
</feature>
<dbReference type="Proteomes" id="UP000249720">
    <property type="component" value="Unassembled WGS sequence"/>
</dbReference>
<gene>
    <name evidence="8" type="ORF">LX80_00141</name>
</gene>
<proteinExistence type="inferred from homology"/>
<evidence type="ECO:0000256" key="7">
    <source>
        <dbReference type="SAM" id="SignalP"/>
    </source>
</evidence>
<evidence type="ECO:0000313" key="9">
    <source>
        <dbReference type="Proteomes" id="UP000249720"/>
    </source>
</evidence>
<dbReference type="Pfam" id="PF01679">
    <property type="entry name" value="Pmp3"/>
    <property type="match status" value="1"/>
</dbReference>
<evidence type="ECO:0000256" key="2">
    <source>
        <dbReference type="ARBA" id="ARBA00009530"/>
    </source>
</evidence>
<dbReference type="RefSeq" id="WP_211307668.1">
    <property type="nucleotide sequence ID" value="NZ_QKZV01000001.1"/>
</dbReference>
<feature type="transmembrane region" description="Helical" evidence="6">
    <location>
        <begin position="123"/>
        <end position="143"/>
    </location>
</feature>
<protein>
    <submittedName>
        <fullName evidence="8">Uncharacterized membrane protein YqaE (UPF0057 family)</fullName>
    </submittedName>
</protein>
<keyword evidence="7" id="KW-0732">Signal</keyword>
<evidence type="ECO:0000256" key="6">
    <source>
        <dbReference type="SAM" id="Phobius"/>
    </source>
</evidence>
<keyword evidence="3 6" id="KW-0812">Transmembrane</keyword>
<dbReference type="InterPro" id="IPR000612">
    <property type="entry name" value="PMP3"/>
</dbReference>
<dbReference type="PROSITE" id="PS01309">
    <property type="entry name" value="UPF0057"/>
    <property type="match status" value="1"/>
</dbReference>
<dbReference type="PANTHER" id="PTHR21659:SF42">
    <property type="entry name" value="UPF0057 MEMBRANE PROTEIN ZK632.10-RELATED"/>
    <property type="match status" value="1"/>
</dbReference>